<feature type="domain" description="Tyrosine-protein phosphatase" evidence="3">
    <location>
        <begin position="13"/>
        <end position="162"/>
    </location>
</feature>
<dbReference type="Pfam" id="PF03162">
    <property type="entry name" value="Y_phosphatase2"/>
    <property type="match status" value="1"/>
</dbReference>
<dbReference type="Proteomes" id="UP000187455">
    <property type="component" value="Unassembled WGS sequence"/>
</dbReference>
<name>A0A1R0H696_9FUNG</name>
<dbReference type="GO" id="GO:0016791">
    <property type="term" value="F:phosphatase activity"/>
    <property type="evidence" value="ECO:0007669"/>
    <property type="project" value="InterPro"/>
</dbReference>
<dbReference type="AlphaFoldDB" id="A0A1R0H696"/>
<sequence>MSRLTNFLVPPFRFGQVENGVYRGGYPKTRNFPFLKRLKLKVIISLIPNEPNEDLKEFCSAENISHIFIPVDLPDDNVTLTSQVVSKSLQIITDPANNPVYYHCMNGSNVSGLLSMCLRKLQLWIQHSYEIEFIRFERNGELISDETDFVDEYKGADLILSNPYALWLWPHLNLKHNTENNIILPFTKNAHPTLPKLKLSKPKEPYPKSDKKELVSSTEPTENALADFPLILDGNTLDRKPTDVQLRSRDYESLASKSTSDIFKESKARSISSNLDENSDPKNKSYTKDIVSITKTITSTKLTSHLNHMATNLKRKTHFVAEPKPTSQFINNVVARALKISLEKFPEIPTLKQELDPKLIKTIGDTLFSHKDLLLNQALEDIYTRLSMTYSDLHAFVPDNSSIDNTFDFKKSFSHKELYLNPVSENYLINSAQNDYEMLERILDMVDNITLSPLIDALSLEGLGA</sequence>
<dbReference type="InterPro" id="IPR020428">
    <property type="entry name" value="PFA-DSPs"/>
</dbReference>
<reference evidence="4 5" key="1">
    <citation type="journal article" date="2016" name="Mol. Biol. Evol.">
        <title>Genome-Wide Survey of Gut Fungi (Harpellales) Reveals the First Horizontally Transferred Ubiquitin Gene from a Mosquito Host.</title>
        <authorList>
            <person name="Wang Y."/>
            <person name="White M.M."/>
            <person name="Kvist S."/>
            <person name="Moncalvo J.M."/>
        </authorList>
    </citation>
    <scope>NUCLEOTIDE SEQUENCE [LARGE SCALE GENOMIC DNA]</scope>
    <source>
        <strain evidence="4 5">ALG-7-W6</strain>
    </source>
</reference>
<proteinExistence type="predicted"/>
<dbReference type="PANTHER" id="PTHR31126:SF14">
    <property type="entry name" value="TYROSINE-PROTEIN PHOSPHATASE OCA6-RELATED"/>
    <property type="match status" value="1"/>
</dbReference>
<dbReference type="InterPro" id="IPR029021">
    <property type="entry name" value="Prot-tyrosine_phosphatase-like"/>
</dbReference>
<evidence type="ECO:0000256" key="2">
    <source>
        <dbReference type="SAM" id="MobiDB-lite"/>
    </source>
</evidence>
<keyword evidence="5" id="KW-1185">Reference proteome</keyword>
<evidence type="ECO:0000259" key="3">
    <source>
        <dbReference type="PROSITE" id="PS50054"/>
    </source>
</evidence>
<protein>
    <submittedName>
        <fullName evidence="4">Putative tyrosine-protein phosphatase</fullName>
    </submittedName>
</protein>
<dbReference type="OrthoDB" id="6375174at2759"/>
<dbReference type="EMBL" id="LSSL01000380">
    <property type="protein sequence ID" value="OLY84732.1"/>
    <property type="molecule type" value="Genomic_DNA"/>
</dbReference>
<dbReference type="PRINTS" id="PR01911">
    <property type="entry name" value="PFDSPHPHTASE"/>
</dbReference>
<organism evidence="4 5">
    <name type="scientific">Smittium mucronatum</name>
    <dbReference type="NCBI Taxonomy" id="133383"/>
    <lineage>
        <taxon>Eukaryota</taxon>
        <taxon>Fungi</taxon>
        <taxon>Fungi incertae sedis</taxon>
        <taxon>Zoopagomycota</taxon>
        <taxon>Kickxellomycotina</taxon>
        <taxon>Harpellomycetes</taxon>
        <taxon>Harpellales</taxon>
        <taxon>Legeriomycetaceae</taxon>
        <taxon>Smittium</taxon>
    </lineage>
</organism>
<evidence type="ECO:0000313" key="4">
    <source>
        <dbReference type="EMBL" id="OLY84732.1"/>
    </source>
</evidence>
<comment type="caution">
    <text evidence="4">The sequence shown here is derived from an EMBL/GenBank/DDBJ whole genome shotgun (WGS) entry which is preliminary data.</text>
</comment>
<evidence type="ECO:0000313" key="5">
    <source>
        <dbReference type="Proteomes" id="UP000187455"/>
    </source>
</evidence>
<feature type="region of interest" description="Disordered" evidence="2">
    <location>
        <begin position="194"/>
        <end position="220"/>
    </location>
</feature>
<dbReference type="PROSITE" id="PS50054">
    <property type="entry name" value="TYR_PHOSPHATASE_DUAL"/>
    <property type="match status" value="1"/>
</dbReference>
<dbReference type="STRING" id="133383.A0A1R0H696"/>
<feature type="compositionally biased region" description="Basic and acidic residues" evidence="2">
    <location>
        <begin position="201"/>
        <end position="214"/>
    </location>
</feature>
<keyword evidence="1" id="KW-0378">Hydrolase</keyword>
<evidence type="ECO:0000256" key="1">
    <source>
        <dbReference type="ARBA" id="ARBA00022801"/>
    </source>
</evidence>
<dbReference type="Gene3D" id="3.90.190.10">
    <property type="entry name" value="Protein tyrosine phosphatase superfamily"/>
    <property type="match status" value="1"/>
</dbReference>
<accession>A0A1R0H696</accession>
<dbReference type="SUPFAM" id="SSF52799">
    <property type="entry name" value="(Phosphotyrosine protein) phosphatases II"/>
    <property type="match status" value="1"/>
</dbReference>
<gene>
    <name evidence="4" type="ORF">AYI68_g1097</name>
</gene>
<dbReference type="InterPro" id="IPR004861">
    <property type="entry name" value="Siw14-like"/>
</dbReference>
<dbReference type="InterPro" id="IPR020422">
    <property type="entry name" value="TYR_PHOSPHATASE_DUAL_dom"/>
</dbReference>
<dbReference type="PANTHER" id="PTHR31126">
    <property type="entry name" value="TYROSINE-PROTEIN PHOSPHATASE"/>
    <property type="match status" value="1"/>
</dbReference>